<dbReference type="Pfam" id="PF09581">
    <property type="entry name" value="Spore_III_AF"/>
    <property type="match status" value="1"/>
</dbReference>
<evidence type="ECO:0000256" key="2">
    <source>
        <dbReference type="SAM" id="Phobius"/>
    </source>
</evidence>
<reference evidence="3 4" key="1">
    <citation type="submission" date="2021-01" db="EMBL/GenBank/DDBJ databases">
        <title>Genomic Encyclopedia of Type Strains, Phase IV (KMG-IV): sequencing the most valuable type-strain genomes for metagenomic binning, comparative biology and taxonomic classification.</title>
        <authorList>
            <person name="Goeker M."/>
        </authorList>
    </citation>
    <scope>NUCLEOTIDE SEQUENCE [LARGE SCALE GENOMIC DNA]</scope>
    <source>
        <strain evidence="3 4">DSM 100968</strain>
    </source>
</reference>
<dbReference type="EMBL" id="JAFBEV010000021">
    <property type="protein sequence ID" value="MBM7658688.1"/>
    <property type="molecule type" value="Genomic_DNA"/>
</dbReference>
<dbReference type="RefSeq" id="WP_205007243.1">
    <property type="nucleotide sequence ID" value="NZ_CBCRXA010000021.1"/>
</dbReference>
<protein>
    <submittedName>
        <fullName evidence="3">Stage III sporulation protein AF</fullName>
    </submittedName>
</protein>
<keyword evidence="4" id="KW-1185">Reference proteome</keyword>
<keyword evidence="2" id="KW-0472">Membrane</keyword>
<name>A0ABS2QA73_9BACL</name>
<feature type="compositionally biased region" description="Basic and acidic residues" evidence="1">
    <location>
        <begin position="169"/>
        <end position="178"/>
    </location>
</feature>
<feature type="region of interest" description="Disordered" evidence="1">
    <location>
        <begin position="162"/>
        <end position="181"/>
    </location>
</feature>
<keyword evidence="2" id="KW-0812">Transmembrane</keyword>
<gene>
    <name evidence="3" type="ORF">JOC27_002150</name>
</gene>
<evidence type="ECO:0000313" key="3">
    <source>
        <dbReference type="EMBL" id="MBM7658688.1"/>
    </source>
</evidence>
<dbReference type="NCBIfam" id="TIGR02896">
    <property type="entry name" value="spore_III_AF"/>
    <property type="match status" value="1"/>
</dbReference>
<keyword evidence="2" id="KW-1133">Transmembrane helix</keyword>
<comment type="caution">
    <text evidence="3">The sequence shown here is derived from an EMBL/GenBank/DDBJ whole genome shotgun (WGS) entry which is preliminary data.</text>
</comment>
<dbReference type="Proteomes" id="UP000823201">
    <property type="component" value="Unassembled WGS sequence"/>
</dbReference>
<proteinExistence type="predicted"/>
<dbReference type="InterPro" id="IPR014245">
    <property type="entry name" value="Spore_III_AF"/>
</dbReference>
<organism evidence="3 4">
    <name type="scientific">Sporolactobacillus spathodeae</name>
    <dbReference type="NCBI Taxonomy" id="1465502"/>
    <lineage>
        <taxon>Bacteria</taxon>
        <taxon>Bacillati</taxon>
        <taxon>Bacillota</taxon>
        <taxon>Bacilli</taxon>
        <taxon>Bacillales</taxon>
        <taxon>Sporolactobacillaceae</taxon>
        <taxon>Sporolactobacillus</taxon>
    </lineage>
</organism>
<feature type="transmembrane region" description="Helical" evidence="2">
    <location>
        <begin position="33"/>
        <end position="54"/>
    </location>
</feature>
<evidence type="ECO:0000256" key="1">
    <source>
        <dbReference type="SAM" id="MobiDB-lite"/>
    </source>
</evidence>
<evidence type="ECO:0000313" key="4">
    <source>
        <dbReference type="Proteomes" id="UP000823201"/>
    </source>
</evidence>
<sequence length="208" mass="23162">MSYIESWVSQLVVLVLFAVILELLLPSGGFQKYVKLVIGLVLIVALLGPVIKLFHMDPRAIINGVPFNKGGIALQNQTNQEKIEIEKQQHAYIQEQVAVQMKNKVKEALAKRYGLQIEQMNLTAKQDNSQDVKLQKVMLILSETDNSSDRTVTKIQPIQPVSISVGTHNDSDTKKDDQSGQTEQIRSFLAGQWQVNKQIIAIQIEGGG</sequence>
<accession>A0ABS2QA73</accession>
<feature type="transmembrane region" description="Helical" evidence="2">
    <location>
        <begin position="7"/>
        <end position="27"/>
    </location>
</feature>